<gene>
    <name evidence="10" type="primary">pfkB</name>
    <name evidence="10" type="ORF">H8S37_05175</name>
</gene>
<keyword evidence="11" id="KW-1185">Reference proteome</keyword>
<keyword evidence="7" id="KW-0423">Lactose metabolism</keyword>
<dbReference type="PANTHER" id="PTHR46566:SF1">
    <property type="entry name" value="1-PHOSPHOFRUCTOKINASE"/>
    <property type="match status" value="1"/>
</dbReference>
<dbReference type="AlphaFoldDB" id="A0A923LGH8"/>
<evidence type="ECO:0000256" key="5">
    <source>
        <dbReference type="ARBA" id="ARBA00022840"/>
    </source>
</evidence>
<sequence>MIYTVTFNPSLDYVIQIENMELGRINRTKKENIYPGGKGNNVSVILSNLGLENRALGFKAGFTGEAMEEMLKEYGCQTDFISLPEGNSRINVKIKSNKESEINGQGPEISKEAVEQLYTKLKSLTPDDVLVLAGSIPDTLPKDVYEQIMGCLTEKEVRVVVDATGELLKKVLKYKPFLIKPNQYELGELFGVNIQTEEEIIEYAGKLQNMGAVNVLVSLAEKGALLLSEDGKIRKMKPPKGRVVNSVGAGDSMVAGFLAGYLNTKDYEKALELGTAAGSATAFVSWLATKEEIIGKLVRPASEYGL</sequence>
<evidence type="ECO:0000256" key="4">
    <source>
        <dbReference type="ARBA" id="ARBA00022777"/>
    </source>
</evidence>
<comment type="pathway">
    <text evidence="7">Carbohydrate metabolism; D-tagatose 6-phosphate degradation; D-glyceraldehyde 3-phosphate and glycerone phosphate from D-tagatose 6-phosphate: step 1/2.</text>
</comment>
<keyword evidence="2 7" id="KW-0808">Transferase</keyword>
<comment type="similarity">
    <text evidence="7">Belongs to the carbohydrate kinase PfkB family. LacC subfamily.</text>
</comment>
<dbReference type="GO" id="GO:0008662">
    <property type="term" value="F:1-phosphofructokinase activity"/>
    <property type="evidence" value="ECO:0007669"/>
    <property type="project" value="UniProtKB-UniRule"/>
</dbReference>
<dbReference type="InterPro" id="IPR011611">
    <property type="entry name" value="PfkB_dom"/>
</dbReference>
<dbReference type="InterPro" id="IPR022463">
    <property type="entry name" value="1-PFruKinase"/>
</dbReference>
<dbReference type="FunFam" id="3.40.1190.20:FF:000001">
    <property type="entry name" value="Phosphofructokinase"/>
    <property type="match status" value="1"/>
</dbReference>
<organism evidence="10 11">
    <name type="scientific">Mediterraneibacter hominis</name>
    <dbReference type="NCBI Taxonomy" id="2763054"/>
    <lineage>
        <taxon>Bacteria</taxon>
        <taxon>Bacillati</taxon>
        <taxon>Bacillota</taxon>
        <taxon>Clostridia</taxon>
        <taxon>Lachnospirales</taxon>
        <taxon>Lachnospiraceae</taxon>
        <taxon>Mediterraneibacter</taxon>
    </lineage>
</organism>
<dbReference type="PROSITE" id="PS00584">
    <property type="entry name" value="PFKB_KINASES_2"/>
    <property type="match status" value="1"/>
</dbReference>
<dbReference type="Proteomes" id="UP000652477">
    <property type="component" value="Unassembled WGS sequence"/>
</dbReference>
<dbReference type="GO" id="GO:0044281">
    <property type="term" value="P:small molecule metabolic process"/>
    <property type="evidence" value="ECO:0007669"/>
    <property type="project" value="UniProtKB-ARBA"/>
</dbReference>
<dbReference type="CDD" id="cd01164">
    <property type="entry name" value="FruK_PfkB_like"/>
    <property type="match status" value="1"/>
</dbReference>
<proteinExistence type="inferred from homology"/>
<comment type="catalytic activity">
    <reaction evidence="6 8">
        <text>beta-D-fructose 1-phosphate + ATP = beta-D-fructose 1,6-bisphosphate + ADP + H(+)</text>
        <dbReference type="Rhea" id="RHEA:14213"/>
        <dbReference type="ChEBI" id="CHEBI:15378"/>
        <dbReference type="ChEBI" id="CHEBI:30616"/>
        <dbReference type="ChEBI" id="CHEBI:32966"/>
        <dbReference type="ChEBI" id="CHEBI:138881"/>
        <dbReference type="ChEBI" id="CHEBI:456216"/>
        <dbReference type="EC" id="2.7.1.56"/>
    </reaction>
</comment>
<dbReference type="InterPro" id="IPR017583">
    <property type="entry name" value="Tagatose/fructose_Pkinase"/>
</dbReference>
<evidence type="ECO:0000313" key="11">
    <source>
        <dbReference type="Proteomes" id="UP000652477"/>
    </source>
</evidence>
<dbReference type="GO" id="GO:0005524">
    <property type="term" value="F:ATP binding"/>
    <property type="evidence" value="ECO:0007669"/>
    <property type="project" value="UniProtKB-UniRule"/>
</dbReference>
<reference evidence="10" key="1">
    <citation type="submission" date="2020-08" db="EMBL/GenBank/DDBJ databases">
        <title>Genome public.</title>
        <authorList>
            <person name="Liu C."/>
            <person name="Sun Q."/>
        </authorList>
    </citation>
    <scope>NUCLEOTIDE SEQUENCE</scope>
    <source>
        <strain evidence="10">NSJ-55</strain>
    </source>
</reference>
<dbReference type="GO" id="GO:0009024">
    <property type="term" value="F:tagatose-6-phosphate kinase activity"/>
    <property type="evidence" value="ECO:0007669"/>
    <property type="project" value="UniProtKB-EC"/>
</dbReference>
<evidence type="ECO:0000256" key="3">
    <source>
        <dbReference type="ARBA" id="ARBA00022741"/>
    </source>
</evidence>
<dbReference type="PIRSF" id="PIRSF000535">
    <property type="entry name" value="1PFK/6PFK/LacC"/>
    <property type="match status" value="1"/>
</dbReference>
<feature type="domain" description="Carbohydrate kinase PfkB" evidence="9">
    <location>
        <begin position="7"/>
        <end position="282"/>
    </location>
</feature>
<evidence type="ECO:0000256" key="1">
    <source>
        <dbReference type="ARBA" id="ARBA00005380"/>
    </source>
</evidence>
<evidence type="ECO:0000313" key="10">
    <source>
        <dbReference type="EMBL" id="MBC5688318.1"/>
    </source>
</evidence>
<evidence type="ECO:0000256" key="6">
    <source>
        <dbReference type="ARBA" id="ARBA00047745"/>
    </source>
</evidence>
<dbReference type="Pfam" id="PF00294">
    <property type="entry name" value="PfkB"/>
    <property type="match status" value="1"/>
</dbReference>
<evidence type="ECO:0000259" key="9">
    <source>
        <dbReference type="Pfam" id="PF00294"/>
    </source>
</evidence>
<dbReference type="NCBIfam" id="TIGR03168">
    <property type="entry name" value="1-PFK"/>
    <property type="match status" value="1"/>
</dbReference>
<evidence type="ECO:0000256" key="7">
    <source>
        <dbReference type="PIRNR" id="PIRNR000535"/>
    </source>
</evidence>
<dbReference type="SUPFAM" id="SSF53613">
    <property type="entry name" value="Ribokinase-like"/>
    <property type="match status" value="1"/>
</dbReference>
<dbReference type="EMBL" id="JACOPF010000001">
    <property type="protein sequence ID" value="MBC5688318.1"/>
    <property type="molecule type" value="Genomic_DNA"/>
</dbReference>
<protein>
    <recommendedName>
        <fullName evidence="7">Tagatose-6-phosphate kinase</fullName>
        <ecNumber evidence="7">2.7.1.144</ecNumber>
    </recommendedName>
</protein>
<dbReference type="GO" id="GO:0005829">
    <property type="term" value="C:cytosol"/>
    <property type="evidence" value="ECO:0007669"/>
    <property type="project" value="TreeGrafter"/>
</dbReference>
<dbReference type="RefSeq" id="WP_186874940.1">
    <property type="nucleotide sequence ID" value="NZ_JACOPF010000001.1"/>
</dbReference>
<dbReference type="GO" id="GO:0016052">
    <property type="term" value="P:carbohydrate catabolic process"/>
    <property type="evidence" value="ECO:0007669"/>
    <property type="project" value="UniProtKB-ARBA"/>
</dbReference>
<dbReference type="EC" id="2.7.1.144" evidence="7"/>
<keyword evidence="3 7" id="KW-0547">Nucleotide-binding</keyword>
<accession>A0A923LGH8</accession>
<dbReference type="Gene3D" id="3.40.1190.20">
    <property type="match status" value="1"/>
</dbReference>
<comment type="caution">
    <text evidence="10">The sequence shown here is derived from an EMBL/GenBank/DDBJ whole genome shotgun (WGS) entry which is preliminary data.</text>
</comment>
<dbReference type="InterPro" id="IPR029056">
    <property type="entry name" value="Ribokinase-like"/>
</dbReference>
<evidence type="ECO:0000256" key="2">
    <source>
        <dbReference type="ARBA" id="ARBA00022679"/>
    </source>
</evidence>
<dbReference type="InterPro" id="IPR002173">
    <property type="entry name" value="Carboh/pur_kinase_PfkB_CS"/>
</dbReference>
<comment type="catalytic activity">
    <reaction evidence="7">
        <text>D-tagatofuranose 6-phosphate + ATP = D-tagatofuranose 1,6-bisphosphate + ADP + H(+)</text>
        <dbReference type="Rhea" id="RHEA:12420"/>
        <dbReference type="ChEBI" id="CHEBI:15378"/>
        <dbReference type="ChEBI" id="CHEBI:30616"/>
        <dbReference type="ChEBI" id="CHEBI:58694"/>
        <dbReference type="ChEBI" id="CHEBI:58695"/>
        <dbReference type="ChEBI" id="CHEBI:456216"/>
        <dbReference type="EC" id="2.7.1.144"/>
    </reaction>
</comment>
<comment type="similarity">
    <text evidence="1">Belongs to the carbohydrate kinase pfkB family.</text>
</comment>
<name>A0A923LGH8_9FIRM</name>
<dbReference type="NCBIfam" id="TIGR03828">
    <property type="entry name" value="pfkB"/>
    <property type="match status" value="1"/>
</dbReference>
<keyword evidence="4 8" id="KW-0418">Kinase</keyword>
<evidence type="ECO:0000256" key="8">
    <source>
        <dbReference type="RuleBase" id="RU369061"/>
    </source>
</evidence>
<dbReference type="PANTHER" id="PTHR46566">
    <property type="entry name" value="1-PHOSPHOFRUCTOKINASE-RELATED"/>
    <property type="match status" value="1"/>
</dbReference>
<comment type="function">
    <text evidence="8">Catalyzes the ATP-dependent phosphorylation of fructose-l-phosphate to fructose-l,6-bisphosphate.</text>
</comment>
<keyword evidence="5 7" id="KW-0067">ATP-binding</keyword>
<dbReference type="GO" id="GO:0005988">
    <property type="term" value="P:lactose metabolic process"/>
    <property type="evidence" value="ECO:0007669"/>
    <property type="project" value="UniProtKB-KW"/>
</dbReference>